<dbReference type="EMBL" id="BTRK01000002">
    <property type="protein sequence ID" value="GMR34770.1"/>
    <property type="molecule type" value="Genomic_DNA"/>
</dbReference>
<name>A0AAN4ZD40_9BILA</name>
<dbReference type="AlphaFoldDB" id="A0AAN4ZD40"/>
<proteinExistence type="predicted"/>
<evidence type="ECO:0000313" key="2">
    <source>
        <dbReference type="EMBL" id="GMR34770.1"/>
    </source>
</evidence>
<feature type="compositionally biased region" description="Basic and acidic residues" evidence="1">
    <location>
        <begin position="21"/>
        <end position="34"/>
    </location>
</feature>
<reference evidence="3" key="1">
    <citation type="submission" date="2022-10" db="EMBL/GenBank/DDBJ databases">
        <title>Genome assembly of Pristionchus species.</title>
        <authorList>
            <person name="Yoshida K."/>
            <person name="Sommer R.J."/>
        </authorList>
    </citation>
    <scope>NUCLEOTIDE SEQUENCE [LARGE SCALE GENOMIC DNA]</scope>
    <source>
        <strain evidence="3">RS5460</strain>
    </source>
</reference>
<keyword evidence="3" id="KW-1185">Reference proteome</keyword>
<comment type="caution">
    <text evidence="2">The sequence shown here is derived from an EMBL/GenBank/DDBJ whole genome shotgun (WGS) entry which is preliminary data.</text>
</comment>
<protein>
    <submittedName>
        <fullName evidence="2">Uncharacterized protein</fullName>
    </submittedName>
</protein>
<feature type="region of interest" description="Disordered" evidence="1">
    <location>
        <begin position="21"/>
        <end position="49"/>
    </location>
</feature>
<gene>
    <name evidence="2" type="ORF">PMAYCL1PPCAC_04965</name>
</gene>
<evidence type="ECO:0000313" key="3">
    <source>
        <dbReference type="Proteomes" id="UP001328107"/>
    </source>
</evidence>
<organism evidence="2 3">
    <name type="scientific">Pristionchus mayeri</name>
    <dbReference type="NCBI Taxonomy" id="1317129"/>
    <lineage>
        <taxon>Eukaryota</taxon>
        <taxon>Metazoa</taxon>
        <taxon>Ecdysozoa</taxon>
        <taxon>Nematoda</taxon>
        <taxon>Chromadorea</taxon>
        <taxon>Rhabditida</taxon>
        <taxon>Rhabditina</taxon>
        <taxon>Diplogasteromorpha</taxon>
        <taxon>Diplogasteroidea</taxon>
        <taxon>Neodiplogasteridae</taxon>
        <taxon>Pristionchus</taxon>
    </lineage>
</organism>
<accession>A0AAN4ZD40</accession>
<dbReference type="Proteomes" id="UP001328107">
    <property type="component" value="Unassembled WGS sequence"/>
</dbReference>
<sequence>MADSDERLGFLILPAHSDHEQRRIRSVPPRERVDSPLGECTNASAARSNPSLSAWSMGVSIEDGDRPESINQLLSGRERDRLPLVPEREWI</sequence>
<evidence type="ECO:0000256" key="1">
    <source>
        <dbReference type="SAM" id="MobiDB-lite"/>
    </source>
</evidence>